<dbReference type="InterPro" id="IPR011576">
    <property type="entry name" value="Pyridox_Oxase_N"/>
</dbReference>
<dbReference type="Gene3D" id="2.30.110.10">
    <property type="entry name" value="Electron Transport, Fmn-binding Protein, Chain A"/>
    <property type="match status" value="1"/>
</dbReference>
<feature type="domain" description="Pyridoxamine 5'-phosphate oxidase N-terminal" evidence="2">
    <location>
        <begin position="8"/>
        <end position="103"/>
    </location>
</feature>
<name>A0A7W6DPF2_9RHOB</name>
<dbReference type="InterPro" id="IPR012349">
    <property type="entry name" value="Split_barrel_FMN-bd"/>
</dbReference>
<dbReference type="GO" id="GO:0070967">
    <property type="term" value="F:coenzyme F420 binding"/>
    <property type="evidence" value="ECO:0007669"/>
    <property type="project" value="TreeGrafter"/>
</dbReference>
<evidence type="ECO:0000256" key="1">
    <source>
        <dbReference type="ARBA" id="ARBA00023002"/>
    </source>
</evidence>
<accession>A0A7W6DPF2</accession>
<dbReference type="Proteomes" id="UP000541426">
    <property type="component" value="Unassembled WGS sequence"/>
</dbReference>
<evidence type="ECO:0000313" key="4">
    <source>
        <dbReference type="Proteomes" id="UP000541426"/>
    </source>
</evidence>
<keyword evidence="1" id="KW-0560">Oxidoreductase</keyword>
<organism evidence="3 4">
    <name type="scientific">Sagittula marina</name>
    <dbReference type="NCBI Taxonomy" id="943940"/>
    <lineage>
        <taxon>Bacteria</taxon>
        <taxon>Pseudomonadati</taxon>
        <taxon>Pseudomonadota</taxon>
        <taxon>Alphaproteobacteria</taxon>
        <taxon>Rhodobacterales</taxon>
        <taxon>Roseobacteraceae</taxon>
        <taxon>Sagittula</taxon>
    </lineage>
</organism>
<reference evidence="3 4" key="1">
    <citation type="submission" date="2020-08" db="EMBL/GenBank/DDBJ databases">
        <title>Genomic Encyclopedia of Type Strains, Phase IV (KMG-IV): sequencing the most valuable type-strain genomes for metagenomic binning, comparative biology and taxonomic classification.</title>
        <authorList>
            <person name="Goeker M."/>
        </authorList>
    </citation>
    <scope>NUCLEOTIDE SEQUENCE [LARGE SCALE GENOMIC DNA]</scope>
    <source>
        <strain evidence="3 4">DSM 102235</strain>
    </source>
</reference>
<dbReference type="GO" id="GO:0016627">
    <property type="term" value="F:oxidoreductase activity, acting on the CH-CH group of donors"/>
    <property type="evidence" value="ECO:0007669"/>
    <property type="project" value="TreeGrafter"/>
</dbReference>
<dbReference type="AlphaFoldDB" id="A0A7W6DPF2"/>
<comment type="caution">
    <text evidence="3">The sequence shown here is derived from an EMBL/GenBank/DDBJ whole genome shotgun (WGS) entry which is preliminary data.</text>
</comment>
<dbReference type="PANTHER" id="PTHR35176:SF6">
    <property type="entry name" value="HEME OXYGENASE HI_0854-RELATED"/>
    <property type="match status" value="1"/>
</dbReference>
<dbReference type="GO" id="GO:0005829">
    <property type="term" value="C:cytosol"/>
    <property type="evidence" value="ECO:0007669"/>
    <property type="project" value="TreeGrafter"/>
</dbReference>
<dbReference type="PANTHER" id="PTHR35176">
    <property type="entry name" value="HEME OXYGENASE HI_0854-RELATED"/>
    <property type="match status" value="1"/>
</dbReference>
<keyword evidence="4" id="KW-1185">Reference proteome</keyword>
<evidence type="ECO:0000259" key="2">
    <source>
        <dbReference type="Pfam" id="PF01243"/>
    </source>
</evidence>
<dbReference type="Pfam" id="PF01243">
    <property type="entry name" value="PNPOx_N"/>
    <property type="match status" value="1"/>
</dbReference>
<dbReference type="InterPro" id="IPR052019">
    <property type="entry name" value="F420H2_bilvrd_red/Heme_oxyg"/>
</dbReference>
<dbReference type="RefSeq" id="WP_183962900.1">
    <property type="nucleotide sequence ID" value="NZ_BAABBZ010000012.1"/>
</dbReference>
<dbReference type="EMBL" id="JACIEJ010000001">
    <property type="protein sequence ID" value="MBB3984300.1"/>
    <property type="molecule type" value="Genomic_DNA"/>
</dbReference>
<gene>
    <name evidence="3" type="ORF">GGQ68_000611</name>
</gene>
<evidence type="ECO:0000313" key="3">
    <source>
        <dbReference type="EMBL" id="MBB3984300.1"/>
    </source>
</evidence>
<protein>
    <recommendedName>
        <fullName evidence="2">Pyridoxamine 5'-phosphate oxidase N-terminal domain-containing protein</fullName>
    </recommendedName>
</protein>
<dbReference type="SUPFAM" id="SSF50475">
    <property type="entry name" value="FMN-binding split barrel"/>
    <property type="match status" value="1"/>
</dbReference>
<sequence>MPHPFDPQEVLSQPLMAFLATLDDTGAPRTAPVWFSWEGGALWMLSDEAASSARRVASDPRVSVEIVDYDNEDGLLRHLGLRGSATVEPMDAALFRRLLTRYLGTPETWNPWFVETVAQIDAPSGRLIRLVPESLFTNDVSYFRTGPVLATHAVLDGTGS</sequence>
<proteinExistence type="predicted"/>